<reference evidence="2" key="1">
    <citation type="submission" date="2023-07" db="EMBL/GenBank/DDBJ databases">
        <title>30 novel species of actinomycetes from the DSMZ collection.</title>
        <authorList>
            <person name="Nouioui I."/>
        </authorList>
    </citation>
    <scope>NUCLEOTIDE SEQUENCE [LARGE SCALE GENOMIC DNA]</scope>
    <source>
        <strain evidence="2">DSM 44918</strain>
    </source>
</reference>
<name>A0ABU2LKA2_9ACTN</name>
<evidence type="ECO:0000313" key="1">
    <source>
        <dbReference type="EMBL" id="MDT0318017.1"/>
    </source>
</evidence>
<proteinExistence type="predicted"/>
<dbReference type="InterPro" id="IPR036737">
    <property type="entry name" value="OmpA-like_sf"/>
</dbReference>
<protein>
    <submittedName>
        <fullName evidence="1">Uncharacterized protein</fullName>
    </submittedName>
</protein>
<dbReference type="Gene3D" id="3.30.1330.60">
    <property type="entry name" value="OmpA-like domain"/>
    <property type="match status" value="1"/>
</dbReference>
<organism evidence="1 2">
    <name type="scientific">Streptomyces millisiae</name>
    <dbReference type="NCBI Taxonomy" id="3075542"/>
    <lineage>
        <taxon>Bacteria</taxon>
        <taxon>Bacillati</taxon>
        <taxon>Actinomycetota</taxon>
        <taxon>Actinomycetes</taxon>
        <taxon>Kitasatosporales</taxon>
        <taxon>Streptomycetaceae</taxon>
        <taxon>Streptomyces</taxon>
    </lineage>
</organism>
<dbReference type="EMBL" id="JAVREM010000004">
    <property type="protein sequence ID" value="MDT0318017.1"/>
    <property type="molecule type" value="Genomic_DNA"/>
</dbReference>
<keyword evidence="2" id="KW-1185">Reference proteome</keyword>
<sequence>MPVQLPPDLHKLIISGFESHETDFGAAFDRSDEEARKRILEQVVNEAARAEMIPEEGRFCSVTVIAHSDRVDDAPSPEQARADELQVSVDRGESALLWLFDRIQQVLQDAEAVVPADLDSMQSVNIFRVSCGAAHLLFPVPTPEQRPQNRRVEFAVASFLPPETPVL</sequence>
<dbReference type="RefSeq" id="WP_311596392.1">
    <property type="nucleotide sequence ID" value="NZ_JAVREM010000004.1"/>
</dbReference>
<accession>A0ABU2LKA2</accession>
<gene>
    <name evidence="1" type="ORF">RNC47_06640</name>
</gene>
<dbReference type="Proteomes" id="UP001183420">
    <property type="component" value="Unassembled WGS sequence"/>
</dbReference>
<comment type="caution">
    <text evidence="1">The sequence shown here is derived from an EMBL/GenBank/DDBJ whole genome shotgun (WGS) entry which is preliminary data.</text>
</comment>
<evidence type="ECO:0000313" key="2">
    <source>
        <dbReference type="Proteomes" id="UP001183420"/>
    </source>
</evidence>